<reference evidence="16" key="1">
    <citation type="journal article" date="2021" name="Nat. Commun.">
        <title>Genetic determinants of endophytism in the Arabidopsis root mycobiome.</title>
        <authorList>
            <person name="Mesny F."/>
            <person name="Miyauchi S."/>
            <person name="Thiergart T."/>
            <person name="Pickel B."/>
            <person name="Atanasova L."/>
            <person name="Karlsson M."/>
            <person name="Huettel B."/>
            <person name="Barry K.W."/>
            <person name="Haridas S."/>
            <person name="Chen C."/>
            <person name="Bauer D."/>
            <person name="Andreopoulos W."/>
            <person name="Pangilinan J."/>
            <person name="LaButti K."/>
            <person name="Riley R."/>
            <person name="Lipzen A."/>
            <person name="Clum A."/>
            <person name="Drula E."/>
            <person name="Henrissat B."/>
            <person name="Kohler A."/>
            <person name="Grigoriev I.V."/>
            <person name="Martin F.M."/>
            <person name="Hacquard S."/>
        </authorList>
    </citation>
    <scope>NUCLEOTIDE SEQUENCE</scope>
    <source>
        <strain evidence="16">MPI-SDFR-AT-0073</strain>
    </source>
</reference>
<dbReference type="EMBL" id="JAGPXC010000007">
    <property type="protein sequence ID" value="KAH6648837.1"/>
    <property type="molecule type" value="Genomic_DNA"/>
</dbReference>
<evidence type="ECO:0000256" key="5">
    <source>
        <dbReference type="ARBA" id="ARBA00022777"/>
    </source>
</evidence>
<dbReference type="Gene3D" id="3.30.200.20">
    <property type="entry name" value="Phosphorylase Kinase, domain 1"/>
    <property type="match status" value="1"/>
</dbReference>
<dbReference type="GO" id="GO:0005737">
    <property type="term" value="C:cytoplasm"/>
    <property type="evidence" value="ECO:0007669"/>
    <property type="project" value="TreeGrafter"/>
</dbReference>
<evidence type="ECO:0000256" key="4">
    <source>
        <dbReference type="ARBA" id="ARBA00022741"/>
    </source>
</evidence>
<evidence type="ECO:0000256" key="8">
    <source>
        <dbReference type="ARBA" id="ARBA00047899"/>
    </source>
</evidence>
<dbReference type="InterPro" id="IPR017441">
    <property type="entry name" value="Protein_kinase_ATP_BS"/>
</dbReference>
<dbReference type="Gene3D" id="1.10.510.10">
    <property type="entry name" value="Transferase(Phosphotransferase) domain 1"/>
    <property type="match status" value="2"/>
</dbReference>
<keyword evidence="2" id="KW-0723">Serine/threonine-protein kinase</keyword>
<evidence type="ECO:0000256" key="6">
    <source>
        <dbReference type="ARBA" id="ARBA00022840"/>
    </source>
</evidence>
<dbReference type="Pfam" id="PF13393">
    <property type="entry name" value="tRNA-synt_His"/>
    <property type="match status" value="1"/>
</dbReference>
<proteinExistence type="inferred from homology"/>
<dbReference type="InterPro" id="IPR024435">
    <property type="entry name" value="HisRS-related_dom"/>
</dbReference>
<organism evidence="16 17">
    <name type="scientific">Truncatella angustata</name>
    <dbReference type="NCBI Taxonomy" id="152316"/>
    <lineage>
        <taxon>Eukaryota</taxon>
        <taxon>Fungi</taxon>
        <taxon>Dikarya</taxon>
        <taxon>Ascomycota</taxon>
        <taxon>Pezizomycotina</taxon>
        <taxon>Sordariomycetes</taxon>
        <taxon>Xylariomycetidae</taxon>
        <taxon>Amphisphaeriales</taxon>
        <taxon>Sporocadaceae</taxon>
        <taxon>Truncatella</taxon>
    </lineage>
</organism>
<comment type="caution">
    <text evidence="16">The sequence shown here is derived from an EMBL/GenBank/DDBJ whole genome shotgun (WGS) entry which is preliminary data.</text>
</comment>
<feature type="binding site" evidence="12">
    <location>
        <position position="627"/>
    </location>
    <ligand>
        <name>ATP</name>
        <dbReference type="ChEBI" id="CHEBI:30616"/>
    </ligand>
</feature>
<feature type="active site" description="Proton acceptor" evidence="10">
    <location>
        <position position="839"/>
    </location>
</feature>
<dbReference type="SMART" id="SM00220">
    <property type="entry name" value="S_TKc"/>
    <property type="match status" value="2"/>
</dbReference>
<evidence type="ECO:0000256" key="7">
    <source>
        <dbReference type="ARBA" id="ARBA00037982"/>
    </source>
</evidence>
<dbReference type="PANTHER" id="PTHR11042">
    <property type="entry name" value="EUKARYOTIC TRANSLATION INITIATION FACTOR 2-ALPHA KINASE EIF2-ALPHA KINASE -RELATED"/>
    <property type="match status" value="1"/>
</dbReference>
<dbReference type="SUPFAM" id="SSF55681">
    <property type="entry name" value="Class II aaRS and biotin synthetases"/>
    <property type="match status" value="1"/>
</dbReference>
<dbReference type="InterPro" id="IPR011009">
    <property type="entry name" value="Kinase-like_dom_sf"/>
</dbReference>
<dbReference type="GO" id="GO:0005524">
    <property type="term" value="F:ATP binding"/>
    <property type="evidence" value="ECO:0007669"/>
    <property type="project" value="UniProtKB-UniRule"/>
</dbReference>
<dbReference type="SMART" id="SM00591">
    <property type="entry name" value="RWD"/>
    <property type="match status" value="1"/>
</dbReference>
<keyword evidence="6 11" id="KW-0067">ATP-binding</keyword>
<dbReference type="GeneID" id="70132428"/>
<feature type="binding site" evidence="11">
    <location>
        <position position="626"/>
    </location>
    <ligand>
        <name>ATP</name>
        <dbReference type="ChEBI" id="CHEBI:30616"/>
    </ligand>
</feature>
<gene>
    <name evidence="16" type="ORF">BKA67DRAFT_576000</name>
</gene>
<dbReference type="InterPro" id="IPR008271">
    <property type="entry name" value="Ser/Thr_kinase_AS"/>
</dbReference>
<dbReference type="EC" id="2.7.11.1" evidence="1"/>
<dbReference type="GO" id="GO:0004694">
    <property type="term" value="F:eukaryotic translation initiation factor 2alpha kinase activity"/>
    <property type="evidence" value="ECO:0007669"/>
    <property type="project" value="InterPro"/>
</dbReference>
<comment type="catalytic activity">
    <reaction evidence="9">
        <text>L-seryl-[protein] + ATP = O-phospho-L-seryl-[protein] + ADP + H(+)</text>
        <dbReference type="Rhea" id="RHEA:17989"/>
        <dbReference type="Rhea" id="RHEA-COMP:9863"/>
        <dbReference type="Rhea" id="RHEA-COMP:11604"/>
        <dbReference type="ChEBI" id="CHEBI:15378"/>
        <dbReference type="ChEBI" id="CHEBI:29999"/>
        <dbReference type="ChEBI" id="CHEBI:30616"/>
        <dbReference type="ChEBI" id="CHEBI:83421"/>
        <dbReference type="ChEBI" id="CHEBI:456216"/>
        <dbReference type="EC" id="2.7.11.1"/>
    </reaction>
</comment>
<dbReference type="GO" id="GO:0005634">
    <property type="term" value="C:nucleus"/>
    <property type="evidence" value="ECO:0007669"/>
    <property type="project" value="TreeGrafter"/>
</dbReference>
<dbReference type="GO" id="GO:0000077">
    <property type="term" value="P:DNA damage checkpoint signaling"/>
    <property type="evidence" value="ECO:0007669"/>
    <property type="project" value="InterPro"/>
</dbReference>
<name>A0A9P8UF93_9PEZI</name>
<dbReference type="InterPro" id="IPR016255">
    <property type="entry name" value="Gcn2"/>
</dbReference>
<evidence type="ECO:0000256" key="9">
    <source>
        <dbReference type="ARBA" id="ARBA00048679"/>
    </source>
</evidence>
<evidence type="ECO:0000256" key="10">
    <source>
        <dbReference type="PIRSR" id="PIRSR000660-1"/>
    </source>
</evidence>
<evidence type="ECO:0000313" key="16">
    <source>
        <dbReference type="EMBL" id="KAH6648837.1"/>
    </source>
</evidence>
<feature type="compositionally biased region" description="Basic and acidic residues" evidence="13">
    <location>
        <begin position="196"/>
        <end position="230"/>
    </location>
</feature>
<dbReference type="InterPro" id="IPR041715">
    <property type="entry name" value="HisRS-like_core"/>
</dbReference>
<dbReference type="PROSITE" id="PS00107">
    <property type="entry name" value="PROTEIN_KINASE_ATP"/>
    <property type="match status" value="1"/>
</dbReference>
<dbReference type="RefSeq" id="XP_045955344.1">
    <property type="nucleotide sequence ID" value="XM_046103536.1"/>
</dbReference>
<comment type="similarity">
    <text evidence="7">Belongs to the protein kinase superfamily. Ser/Thr protein kinase family. GCN2 subfamily.</text>
</comment>
<dbReference type="Gene3D" id="3.30.930.10">
    <property type="entry name" value="Bira Bifunctional Protein, Domain 2"/>
    <property type="match status" value="1"/>
</dbReference>
<feature type="binding site" evidence="11">
    <location>
        <begin position="603"/>
        <end position="611"/>
    </location>
    <ligand>
        <name>ATP</name>
        <dbReference type="ChEBI" id="CHEBI:30616"/>
    </ligand>
</feature>
<dbReference type="InterPro" id="IPR036621">
    <property type="entry name" value="Anticodon-bd_dom_sf"/>
</dbReference>
<keyword evidence="4 11" id="KW-0547">Nucleotide-binding</keyword>
<dbReference type="SUPFAM" id="SSF54495">
    <property type="entry name" value="UBC-like"/>
    <property type="match status" value="1"/>
</dbReference>
<evidence type="ECO:0000259" key="15">
    <source>
        <dbReference type="PROSITE" id="PS50908"/>
    </source>
</evidence>
<dbReference type="Proteomes" id="UP000758603">
    <property type="component" value="Unassembled WGS sequence"/>
</dbReference>
<feature type="domain" description="RWD" evidence="15">
    <location>
        <begin position="50"/>
        <end position="162"/>
    </location>
</feature>
<dbReference type="GO" id="GO:0009893">
    <property type="term" value="P:positive regulation of metabolic process"/>
    <property type="evidence" value="ECO:0007669"/>
    <property type="project" value="UniProtKB-ARBA"/>
</dbReference>
<dbReference type="FunFam" id="3.40.50.800:FF:000009">
    <property type="entry name" value="Eukaryotic translation initiation factor 2-alpha kinase"/>
    <property type="match status" value="1"/>
</dbReference>
<dbReference type="Pfam" id="PF00069">
    <property type="entry name" value="Pkinase"/>
    <property type="match status" value="3"/>
</dbReference>
<feature type="region of interest" description="Disordered" evidence="13">
    <location>
        <begin position="711"/>
        <end position="751"/>
    </location>
</feature>
<evidence type="ECO:0000256" key="13">
    <source>
        <dbReference type="SAM" id="MobiDB-lite"/>
    </source>
</evidence>
<keyword evidence="17" id="KW-1185">Reference proteome</keyword>
<protein>
    <recommendedName>
        <fullName evidence="1">non-specific serine/threonine protein kinase</fullName>
        <ecNumber evidence="1">2.7.11.1</ecNumber>
    </recommendedName>
</protein>
<dbReference type="Pfam" id="PF12745">
    <property type="entry name" value="HGTP_anticodon2"/>
    <property type="match status" value="1"/>
</dbReference>
<dbReference type="InterPro" id="IPR006575">
    <property type="entry name" value="RWD_dom"/>
</dbReference>
<dbReference type="OrthoDB" id="341578at2759"/>
<dbReference type="InterPro" id="IPR016135">
    <property type="entry name" value="UBQ-conjugating_enzyme/RWD"/>
</dbReference>
<evidence type="ECO:0000259" key="14">
    <source>
        <dbReference type="PROSITE" id="PS50011"/>
    </source>
</evidence>
<feature type="region of interest" description="Disordered" evidence="13">
    <location>
        <begin position="667"/>
        <end position="691"/>
    </location>
</feature>
<dbReference type="InterPro" id="IPR000719">
    <property type="entry name" value="Prot_kinase_dom"/>
</dbReference>
<feature type="domain" description="Protein kinase" evidence="14">
    <location>
        <begin position="276"/>
        <end position="547"/>
    </location>
</feature>
<dbReference type="PROSITE" id="PS50908">
    <property type="entry name" value="RWD"/>
    <property type="match status" value="1"/>
</dbReference>
<dbReference type="InterPro" id="IPR045864">
    <property type="entry name" value="aa-tRNA-synth_II/BPL/LPL"/>
</dbReference>
<evidence type="ECO:0000256" key="3">
    <source>
        <dbReference type="ARBA" id="ARBA00022679"/>
    </source>
</evidence>
<dbReference type="Gene3D" id="3.40.50.800">
    <property type="entry name" value="Anticodon-binding domain"/>
    <property type="match status" value="1"/>
</dbReference>
<dbReference type="CDD" id="cd23823">
    <property type="entry name" value="RWD_GCN2"/>
    <property type="match status" value="1"/>
</dbReference>
<dbReference type="FunFam" id="3.30.930.10:FF:000074">
    <property type="entry name" value="Serine/threonine-protein kinase gcn2"/>
    <property type="match status" value="1"/>
</dbReference>
<evidence type="ECO:0000256" key="2">
    <source>
        <dbReference type="ARBA" id="ARBA00022527"/>
    </source>
</evidence>
<dbReference type="PIRSF" id="PIRSF000660">
    <property type="entry name" value="Ser/Thr_PK_GCN2"/>
    <property type="match status" value="1"/>
</dbReference>
<evidence type="ECO:0000313" key="17">
    <source>
        <dbReference type="Proteomes" id="UP000758603"/>
    </source>
</evidence>
<dbReference type="Gene3D" id="3.10.110.10">
    <property type="entry name" value="Ubiquitin Conjugating Enzyme"/>
    <property type="match status" value="1"/>
</dbReference>
<feature type="region of interest" description="Disordered" evidence="13">
    <location>
        <begin position="1"/>
        <end position="35"/>
    </location>
</feature>
<feature type="compositionally biased region" description="Acidic residues" evidence="13">
    <location>
        <begin position="719"/>
        <end position="749"/>
    </location>
</feature>
<dbReference type="SUPFAM" id="SSF56112">
    <property type="entry name" value="Protein kinase-like (PK-like)"/>
    <property type="match status" value="2"/>
</dbReference>
<keyword evidence="3" id="KW-0808">Transferase</keyword>
<dbReference type="InterPro" id="IPR050339">
    <property type="entry name" value="CC_SR_Kinase"/>
</dbReference>
<dbReference type="Pfam" id="PF05773">
    <property type="entry name" value="RWD"/>
    <property type="match status" value="1"/>
</dbReference>
<feature type="domain" description="Protein kinase" evidence="14">
    <location>
        <begin position="597"/>
        <end position="996"/>
    </location>
</feature>
<accession>A0A9P8UF93</accession>
<dbReference type="PANTHER" id="PTHR11042:SF136">
    <property type="entry name" value="EIF-2-ALPHA KINASE GCN2"/>
    <property type="match status" value="1"/>
</dbReference>
<feature type="compositionally biased region" description="Polar residues" evidence="13">
    <location>
        <begin position="1"/>
        <end position="10"/>
    </location>
</feature>
<evidence type="ECO:0000256" key="1">
    <source>
        <dbReference type="ARBA" id="ARBA00012513"/>
    </source>
</evidence>
<feature type="region of interest" description="Disordered" evidence="13">
    <location>
        <begin position="187"/>
        <end position="248"/>
    </location>
</feature>
<evidence type="ECO:0000256" key="11">
    <source>
        <dbReference type="PIRSR" id="PIRSR000660-2"/>
    </source>
</evidence>
<evidence type="ECO:0000256" key="12">
    <source>
        <dbReference type="PROSITE-ProRule" id="PRU10141"/>
    </source>
</evidence>
<dbReference type="FunFam" id="3.10.110.10:FF:000050">
    <property type="entry name" value="eIF-2-alpha kinase GCN2"/>
    <property type="match status" value="1"/>
</dbReference>
<dbReference type="PROSITE" id="PS50011">
    <property type="entry name" value="PROTEIN_KINASE_DOM"/>
    <property type="match status" value="2"/>
</dbReference>
<comment type="catalytic activity">
    <reaction evidence="8">
        <text>L-threonyl-[protein] + ATP = O-phospho-L-threonyl-[protein] + ADP + H(+)</text>
        <dbReference type="Rhea" id="RHEA:46608"/>
        <dbReference type="Rhea" id="RHEA-COMP:11060"/>
        <dbReference type="Rhea" id="RHEA-COMP:11605"/>
        <dbReference type="ChEBI" id="CHEBI:15378"/>
        <dbReference type="ChEBI" id="CHEBI:30013"/>
        <dbReference type="ChEBI" id="CHEBI:30616"/>
        <dbReference type="ChEBI" id="CHEBI:61977"/>
        <dbReference type="ChEBI" id="CHEBI:456216"/>
        <dbReference type="EC" id="2.7.11.1"/>
    </reaction>
</comment>
<dbReference type="CDD" id="cd14012">
    <property type="entry name" value="PK_eIF2AK_GCN2_rpt1"/>
    <property type="match status" value="1"/>
</dbReference>
<keyword evidence="5" id="KW-0418">Kinase</keyword>
<dbReference type="PROSITE" id="PS00108">
    <property type="entry name" value="PROTEIN_KINASE_ST"/>
    <property type="match status" value="1"/>
</dbReference>
<sequence>MPTAWKTTGQRKPPLQTAKSNDDSTYPGLKPMSPEPVAMAKTQYTETQQEEMMVLQAIYGDDFIEHKAANTAWQRSEPAFDIRIKAFSDEEVAVTLGIVLTATYPKSVPLLSLKDDSSLSDSTKFKVQKFIASKPRILAEAGQNEPMIHEIASGLQEILEDAAQAKAQGSELPSLEEERAAHEAEVARLAQEQQSEEERKSKEKSAEEERVMHNMILEEIRRQRAKEKESKKRGKPPSLAMMHSEDSQVHEADNVSFDEPCRITGLSGNDAYFTTVTGRSEYRQGLIASTYTVRAVLVDNRNFPSLALKEVELKPNPKDPSSFKKHLLSLESKLKSVKQLAHPNLLNVIDFRIDRDTRENEASQTRMVRVLTPLADKGSLDELLELTGQVAISKVRSWTTDLLSALGFLHSQGLVHEDIHPANILLFRESSGHVVPRLADASYQRELHTVCRKSRAVSILNSARSTYWHPPELDSGLGPLNQKTDIWDFGVVFLQMVFGLDIFEKYEKPSILMSRLAPSLHELVSKFFKHDPGRRPRAADLRSSEFLATDAPIYADDGHNPLSPSQSFTSLPKTDEFRRRLDSSALAPSFSRFKSEFHEEGRLGKGGFGEVIKVRKKIDGQTYAIKKVVTKATKSLTSLLKEVSTLSALSHPSIVRYYDAWTEQLAEPADTEGETSTEGFSTQQSLGTTSNEMDIQFATSTGGLDFMSSANINDGYYHDDDDDSDDDDDDEDTADDDEEEDEEEEENDDNVGIVFEVSTANDDSSVKNQLPIIPRRTRSHTHSGYKVLYILMEYCEKKTLRDLITQNLYENDEEVWRLFREILDGLNYMHTFHNIVHRDLKPENIFISRGTDGVAHVKIGDFGLATGGQVVAENRAAGLADSSGMSNVGTALYSAPELDRSNGPDDGPFKIDDSRKLDMYALGIIFFEMLYKPMGGHERITVLNNLRAKQPTFPTDFKPSDKVQTEIVLSLVTHSANQRPSSSELLRGGKVPMPMESETLQRALAEISDPLSTHHQKLVTAMFSKPVDKTKDYTWDMSISKASSTELLFQGIVKDELISIFRRHGAVEANTNPIYPRSAHYTQNVFELLDRGGSVLQLPYDLMLGNARALAKHTDSSIVPKTFTFGNIYRDRYSGGQPDVFGEVGFDMMSTDTLDLALKEAEVLKVLDEVVDAFPSLSQMCFHVGHSDLLQLIFDFCDVDRSVRKAAAEILSKLNIHTFTWQKIRAELRLSGLTVTSIDELQRFDFRDTPTKAFSKLKNVLEGSKMYDRAQPTISHLREVISFAKRLGVHSKIYITPLSSFREDFFKEGMLFQCVYDKKFKDVFAVGGRYDSLIKEHRPRVGNQSQQPHAVGFSLAWEKLARIPRAAGKAFLKKTEVEHQGMFNTKRCDALVASFDSGILRTDAVEILQTLWAHDISAELAKDARSPEDLLAKYRDESYSWIIFVKQDAVLKVKTMGRKDVPDAEVPTPQLLSWLRAELRERDRHLASRASDFTSGSTSLDKTSNFANPEQKVHVLVAGTKSKKFNRRMVVEHAQANAASLLENFLDGPIAAVEASDVVLDLIEDTVLSDGDSWRKAEQSVEVKERNYMREIHGMLLTWRNSYQMKNGSKHAFVYNFRTKKCIYYDLSA</sequence>